<evidence type="ECO:0000256" key="4">
    <source>
        <dbReference type="ARBA" id="ARBA00023136"/>
    </source>
</evidence>
<feature type="transmembrane region" description="Helical" evidence="5">
    <location>
        <begin position="12"/>
        <end position="37"/>
    </location>
</feature>
<keyword evidence="4 5" id="KW-0472">Membrane</keyword>
<proteinExistence type="predicted"/>
<dbReference type="InterPro" id="IPR052165">
    <property type="entry name" value="Membrane_assoc_protease"/>
</dbReference>
<dbReference type="Proteomes" id="UP000537130">
    <property type="component" value="Unassembled WGS sequence"/>
</dbReference>
<keyword evidence="3 5" id="KW-1133">Transmembrane helix</keyword>
<reference evidence="7 8" key="1">
    <citation type="submission" date="2020-08" db="EMBL/GenBank/DDBJ databases">
        <title>Genomic Encyclopedia of Type Strains, Phase III (KMG-III): the genomes of soil and plant-associated and newly described type strains.</title>
        <authorList>
            <person name="Whitman W."/>
        </authorList>
    </citation>
    <scope>NUCLEOTIDE SEQUENCE [LARGE SCALE GENOMIC DNA]</scope>
    <source>
        <strain evidence="7 8">CECT 8654</strain>
    </source>
</reference>
<feature type="domain" description="NfeD-like C-terminal" evidence="6">
    <location>
        <begin position="90"/>
        <end position="150"/>
    </location>
</feature>
<evidence type="ECO:0000256" key="5">
    <source>
        <dbReference type="SAM" id="Phobius"/>
    </source>
</evidence>
<accession>A0A7W4W282</accession>
<evidence type="ECO:0000256" key="3">
    <source>
        <dbReference type="ARBA" id="ARBA00022989"/>
    </source>
</evidence>
<dbReference type="Pfam" id="PF01957">
    <property type="entry name" value="NfeD"/>
    <property type="match status" value="1"/>
</dbReference>
<name>A0A7W4W282_9GAMM</name>
<organism evidence="7 8">
    <name type="scientific">Litorivivens lipolytica</name>
    <dbReference type="NCBI Taxonomy" id="1524264"/>
    <lineage>
        <taxon>Bacteria</taxon>
        <taxon>Pseudomonadati</taxon>
        <taxon>Pseudomonadota</taxon>
        <taxon>Gammaproteobacteria</taxon>
        <taxon>Litorivivens</taxon>
    </lineage>
</organism>
<evidence type="ECO:0000313" key="7">
    <source>
        <dbReference type="EMBL" id="MBB3046087.1"/>
    </source>
</evidence>
<dbReference type="GO" id="GO:0005886">
    <property type="term" value="C:plasma membrane"/>
    <property type="evidence" value="ECO:0007669"/>
    <property type="project" value="TreeGrafter"/>
</dbReference>
<dbReference type="PANTHER" id="PTHR33507">
    <property type="entry name" value="INNER MEMBRANE PROTEIN YBBJ"/>
    <property type="match status" value="1"/>
</dbReference>
<keyword evidence="8" id="KW-1185">Reference proteome</keyword>
<dbReference type="InterPro" id="IPR002810">
    <property type="entry name" value="NfeD-like_C"/>
</dbReference>
<evidence type="ECO:0000259" key="6">
    <source>
        <dbReference type="Pfam" id="PF01957"/>
    </source>
</evidence>
<dbReference type="PANTHER" id="PTHR33507:SF3">
    <property type="entry name" value="INNER MEMBRANE PROTEIN YBBJ"/>
    <property type="match status" value="1"/>
</dbReference>
<comment type="caution">
    <text evidence="7">The sequence shown here is derived from an EMBL/GenBank/DDBJ whole genome shotgun (WGS) entry which is preliminary data.</text>
</comment>
<dbReference type="Gene3D" id="2.40.50.140">
    <property type="entry name" value="Nucleic acid-binding proteins"/>
    <property type="match status" value="1"/>
</dbReference>
<keyword evidence="2 5" id="KW-0812">Transmembrane</keyword>
<feature type="transmembrane region" description="Helical" evidence="5">
    <location>
        <begin position="57"/>
        <end position="75"/>
    </location>
</feature>
<comment type="subcellular location">
    <subcellularLocation>
        <location evidence="1">Membrane</location>
        <topology evidence="1">Multi-pass membrane protein</topology>
    </subcellularLocation>
</comment>
<sequence length="153" mass="16892">MEWLDSSVAYWHWLVLGLILIALEIFTAGFVLLWLGLSALVVGALAWAVDLGFTAELLIWTVLSVTDLFVWFKFIQPRFRDKTLSGMSREAVLGQTGLVVQANVANRGRLRFSVPLLGSDEWSFICTETLSVGDRVSVTDVSGNTLIVTKAQS</sequence>
<dbReference type="SUPFAM" id="SSF141322">
    <property type="entry name" value="NfeD domain-like"/>
    <property type="match status" value="1"/>
</dbReference>
<evidence type="ECO:0000256" key="1">
    <source>
        <dbReference type="ARBA" id="ARBA00004141"/>
    </source>
</evidence>
<dbReference type="InterPro" id="IPR012340">
    <property type="entry name" value="NA-bd_OB-fold"/>
</dbReference>
<evidence type="ECO:0000313" key="8">
    <source>
        <dbReference type="Proteomes" id="UP000537130"/>
    </source>
</evidence>
<dbReference type="EMBL" id="JACHWY010000001">
    <property type="protein sequence ID" value="MBB3046087.1"/>
    <property type="molecule type" value="Genomic_DNA"/>
</dbReference>
<gene>
    <name evidence="7" type="ORF">FHR99_000323</name>
</gene>
<evidence type="ECO:0000256" key="2">
    <source>
        <dbReference type="ARBA" id="ARBA00022692"/>
    </source>
</evidence>
<dbReference type="AlphaFoldDB" id="A0A7W4W282"/>
<protein>
    <recommendedName>
        <fullName evidence="6">NfeD-like C-terminal domain-containing protein</fullName>
    </recommendedName>
</protein>
<dbReference type="RefSeq" id="WP_183408795.1">
    <property type="nucleotide sequence ID" value="NZ_JACHWY010000001.1"/>
</dbReference>